<dbReference type="InterPro" id="IPR011051">
    <property type="entry name" value="RmlC_Cupin_sf"/>
</dbReference>
<sequence>MLRRRRDLADWRWSPAGPRAPDRGNPRLRRSRGRLARPPGAGRRGGRMSETPTTDPARVRSQDAPFRWQGVDFLPYKETGEAPFKAVSRQVLFHHPALQGELRYFEVEAGGHTTLESHEHAHAVMILRGRGRVLVYPEVRAVAGHDLVFIAPHTWHQFRADAEPLGFLCLVNVERDRPRLPTEADWAFLRADPAVAAFFDDSP</sequence>
<dbReference type="InterPro" id="IPR014710">
    <property type="entry name" value="RmlC-like_jellyroll"/>
</dbReference>
<accession>H6SP88</accession>
<dbReference type="eggNOG" id="COG0662">
    <property type="taxonomic scope" value="Bacteria"/>
</dbReference>
<gene>
    <name evidence="3" type="ORF">RSPPHO_02787</name>
</gene>
<protein>
    <recommendedName>
        <fullName evidence="2">Cupin type-2 domain-containing protein</fullName>
    </recommendedName>
</protein>
<dbReference type="KEGG" id="rpm:RSPPHO_02787"/>
<evidence type="ECO:0000313" key="4">
    <source>
        <dbReference type="Proteomes" id="UP000033220"/>
    </source>
</evidence>
<dbReference type="Proteomes" id="UP000033220">
    <property type="component" value="Chromosome DSM 122"/>
</dbReference>
<name>H6SP88_PARPM</name>
<dbReference type="HOGENOM" id="CLU_116722_1_0_5"/>
<feature type="compositionally biased region" description="Basic residues" evidence="1">
    <location>
        <begin position="26"/>
        <end position="35"/>
    </location>
</feature>
<dbReference type="Gene3D" id="2.60.120.10">
    <property type="entry name" value="Jelly Rolls"/>
    <property type="match status" value="1"/>
</dbReference>
<evidence type="ECO:0000256" key="1">
    <source>
        <dbReference type="SAM" id="MobiDB-lite"/>
    </source>
</evidence>
<dbReference type="EMBL" id="HE663493">
    <property type="protein sequence ID" value="CCG09413.1"/>
    <property type="molecule type" value="Genomic_DNA"/>
</dbReference>
<reference evidence="3 4" key="1">
    <citation type="submission" date="2012-02" db="EMBL/GenBank/DDBJ databases">
        <title>Shotgun genome sequence of Phaeospirillum photometricum DSM 122.</title>
        <authorList>
            <person name="Duquesne K."/>
            <person name="Sturgis J."/>
        </authorList>
    </citation>
    <scope>NUCLEOTIDE SEQUENCE [LARGE SCALE GENOMIC DNA]</scope>
    <source>
        <strain evidence="4">DSM122</strain>
    </source>
</reference>
<dbReference type="Pfam" id="PF07883">
    <property type="entry name" value="Cupin_2"/>
    <property type="match status" value="1"/>
</dbReference>
<evidence type="ECO:0000313" key="3">
    <source>
        <dbReference type="EMBL" id="CCG09413.1"/>
    </source>
</evidence>
<dbReference type="AlphaFoldDB" id="H6SP88"/>
<proteinExistence type="predicted"/>
<evidence type="ECO:0000259" key="2">
    <source>
        <dbReference type="Pfam" id="PF07883"/>
    </source>
</evidence>
<dbReference type="PATRIC" id="fig|1150469.3.peg.3155"/>
<feature type="region of interest" description="Disordered" evidence="1">
    <location>
        <begin position="1"/>
        <end position="60"/>
    </location>
</feature>
<dbReference type="CDD" id="cd02222">
    <property type="entry name" value="cupin_TM1459-like"/>
    <property type="match status" value="1"/>
</dbReference>
<dbReference type="SUPFAM" id="SSF51182">
    <property type="entry name" value="RmlC-like cupins"/>
    <property type="match status" value="1"/>
</dbReference>
<feature type="domain" description="Cupin type-2" evidence="2">
    <location>
        <begin position="104"/>
        <end position="170"/>
    </location>
</feature>
<dbReference type="InterPro" id="IPR013096">
    <property type="entry name" value="Cupin_2"/>
</dbReference>
<dbReference type="STRING" id="1150469.RSPPHO_02787"/>
<keyword evidence="4" id="KW-1185">Reference proteome</keyword>
<organism evidence="3 4">
    <name type="scientific">Pararhodospirillum photometricum DSM 122</name>
    <dbReference type="NCBI Taxonomy" id="1150469"/>
    <lineage>
        <taxon>Bacteria</taxon>
        <taxon>Pseudomonadati</taxon>
        <taxon>Pseudomonadota</taxon>
        <taxon>Alphaproteobacteria</taxon>
        <taxon>Rhodospirillales</taxon>
        <taxon>Rhodospirillaceae</taxon>
        <taxon>Pararhodospirillum</taxon>
    </lineage>
</organism>